<dbReference type="InterPro" id="IPR016162">
    <property type="entry name" value="Ald_DH_N"/>
</dbReference>
<dbReference type="RefSeq" id="WP_204518795.1">
    <property type="nucleotide sequence ID" value="NZ_BAABIN010000014.1"/>
</dbReference>
<comment type="function">
    <text evidence="7">Catalyzes the NADPH-dependent reduction of L-glutamate 5-phosphate into L-glutamate 5-semialdehyde and phosphate. The product spontaneously undergoes cyclization to form 1-pyrroline-5-carboxylate.</text>
</comment>
<protein>
    <recommendedName>
        <fullName evidence="7">Gamma-glutamyl phosphate reductase</fullName>
        <shortName evidence="7">GPR</shortName>
        <ecNumber evidence="7">1.2.1.41</ecNumber>
    </recommendedName>
    <alternativeName>
        <fullName evidence="7">Glutamate-5-semialdehyde dehydrogenase</fullName>
    </alternativeName>
    <alternativeName>
        <fullName evidence="7">Glutamyl-gamma-semialdehyde dehydrogenase</fullName>
        <shortName evidence="7">GSA dehydrogenase</shortName>
    </alternativeName>
</protein>
<dbReference type="CDD" id="cd07079">
    <property type="entry name" value="ALDH_F18-19_ProA-GPR"/>
    <property type="match status" value="1"/>
</dbReference>
<dbReference type="PIRSF" id="PIRSF000151">
    <property type="entry name" value="GPR"/>
    <property type="match status" value="1"/>
</dbReference>
<comment type="caution">
    <text evidence="9">The sequence shown here is derived from an EMBL/GenBank/DDBJ whole genome shotgun (WGS) entry which is preliminary data.</text>
</comment>
<dbReference type="InterPro" id="IPR020593">
    <property type="entry name" value="G-glutamylP_reductase_CS"/>
</dbReference>
<dbReference type="InterPro" id="IPR016161">
    <property type="entry name" value="Ald_DH/histidinol_DH"/>
</dbReference>
<sequence length="419" mass="45392">MTHVDSVVQQALAAKQAARKWALLSTEQKNAALRKIAQQLLENESTILAANEQDLAAAANNQYPQAYLDRLRLNHQRVLDLANSLEELAALPDPIGEEVAQWQRADGLSFRQIRVPLGVIGMIYEARPNVTIDAAAIALKTGNAIVLRGSRTARQTNQSLTASIQQALRSLDLPEEAVQYLTADQREAVDTLCTLNGLIDVIIPRGGADLINRVVKTSTVPVLVTGVGNCHLFVDQSADPDKAIPIVINAKTSRPAVCNAAEKLLLHKNWPYSERLLTELAAAGVQLRACPLTREQHPELAHLLQSATDADWDTEYLDLIIAVRTVADLDEALQHIEQHSTGHSEAIITEDTGKAARFLGAVDAAAVYHNASTRFTDGGEFGFGAEFGISTQKIHARGPMGLTALTSTKYLIVGNGHIR</sequence>
<dbReference type="InterPro" id="IPR000965">
    <property type="entry name" value="GPR_dom"/>
</dbReference>
<name>A0A938XV55_9BACL</name>
<organism evidence="9 10">
    <name type="scientific">Brevibacillus fulvus</name>
    <dbReference type="NCBI Taxonomy" id="1125967"/>
    <lineage>
        <taxon>Bacteria</taxon>
        <taxon>Bacillati</taxon>
        <taxon>Bacillota</taxon>
        <taxon>Bacilli</taxon>
        <taxon>Bacillales</taxon>
        <taxon>Paenibacillaceae</taxon>
        <taxon>Brevibacillus</taxon>
    </lineage>
</organism>
<dbReference type="NCBIfam" id="NF001221">
    <property type="entry name" value="PRK00197.1"/>
    <property type="match status" value="1"/>
</dbReference>
<feature type="domain" description="Aldehyde dehydrogenase" evidence="8">
    <location>
        <begin position="11"/>
        <end position="284"/>
    </location>
</feature>
<keyword evidence="7" id="KW-0963">Cytoplasm</keyword>
<reference evidence="9" key="1">
    <citation type="submission" date="2021-01" db="EMBL/GenBank/DDBJ databases">
        <title>Genomic Encyclopedia of Type Strains, Phase IV (KMG-IV): sequencing the most valuable type-strain genomes for metagenomic binning, comparative biology and taxonomic classification.</title>
        <authorList>
            <person name="Goeker M."/>
        </authorList>
    </citation>
    <scope>NUCLEOTIDE SEQUENCE</scope>
    <source>
        <strain evidence="9">DSM 25523</strain>
    </source>
</reference>
<keyword evidence="5 7" id="KW-0560">Oxidoreductase</keyword>
<dbReference type="PROSITE" id="PS01223">
    <property type="entry name" value="PROA"/>
    <property type="match status" value="1"/>
</dbReference>
<dbReference type="InterPro" id="IPR016163">
    <property type="entry name" value="Ald_DH_C"/>
</dbReference>
<evidence type="ECO:0000256" key="4">
    <source>
        <dbReference type="ARBA" id="ARBA00022857"/>
    </source>
</evidence>
<comment type="pathway">
    <text evidence="1 7">Amino-acid biosynthesis; L-proline biosynthesis; L-glutamate 5-semialdehyde from L-glutamate: step 2/2.</text>
</comment>
<keyword evidence="4 7" id="KW-0521">NADP</keyword>
<dbReference type="EC" id="1.2.1.41" evidence="7"/>
<dbReference type="Gene3D" id="3.40.309.10">
    <property type="entry name" value="Aldehyde Dehydrogenase, Chain A, domain 2"/>
    <property type="match status" value="1"/>
</dbReference>
<dbReference type="SUPFAM" id="SSF53720">
    <property type="entry name" value="ALDH-like"/>
    <property type="match status" value="1"/>
</dbReference>
<dbReference type="FunFam" id="3.40.309.10:FF:000006">
    <property type="entry name" value="Gamma-glutamyl phosphate reductase"/>
    <property type="match status" value="1"/>
</dbReference>
<comment type="subcellular location">
    <subcellularLocation>
        <location evidence="7">Cytoplasm</location>
    </subcellularLocation>
</comment>
<evidence type="ECO:0000313" key="10">
    <source>
        <dbReference type="Proteomes" id="UP000717624"/>
    </source>
</evidence>
<accession>A0A938XV55</accession>
<keyword evidence="3 7" id="KW-0641">Proline biosynthesis</keyword>
<dbReference type="InterPro" id="IPR015590">
    <property type="entry name" value="Aldehyde_DH_dom"/>
</dbReference>
<dbReference type="GO" id="GO:0005737">
    <property type="term" value="C:cytoplasm"/>
    <property type="evidence" value="ECO:0007669"/>
    <property type="project" value="UniProtKB-SubCell"/>
</dbReference>
<gene>
    <name evidence="7" type="primary">proA</name>
    <name evidence="9" type="ORF">JOD01_002679</name>
</gene>
<keyword evidence="2 7" id="KW-0028">Amino-acid biosynthesis</keyword>
<dbReference type="GO" id="GO:0050661">
    <property type="term" value="F:NADP binding"/>
    <property type="evidence" value="ECO:0007669"/>
    <property type="project" value="InterPro"/>
</dbReference>
<dbReference type="InterPro" id="IPR012134">
    <property type="entry name" value="Glu-5-SA_DH"/>
</dbReference>
<evidence type="ECO:0000256" key="3">
    <source>
        <dbReference type="ARBA" id="ARBA00022650"/>
    </source>
</evidence>
<evidence type="ECO:0000256" key="6">
    <source>
        <dbReference type="ARBA" id="ARBA00049024"/>
    </source>
</evidence>
<dbReference type="GO" id="GO:0004350">
    <property type="term" value="F:glutamate-5-semialdehyde dehydrogenase activity"/>
    <property type="evidence" value="ECO:0007669"/>
    <property type="project" value="UniProtKB-UniRule"/>
</dbReference>
<evidence type="ECO:0000256" key="2">
    <source>
        <dbReference type="ARBA" id="ARBA00022605"/>
    </source>
</evidence>
<dbReference type="NCBIfam" id="TIGR00407">
    <property type="entry name" value="proA"/>
    <property type="match status" value="1"/>
</dbReference>
<evidence type="ECO:0000256" key="5">
    <source>
        <dbReference type="ARBA" id="ARBA00023002"/>
    </source>
</evidence>
<comment type="similarity">
    <text evidence="7">Belongs to the gamma-glutamyl phosphate reductase family.</text>
</comment>
<dbReference type="PANTHER" id="PTHR11063">
    <property type="entry name" value="GLUTAMATE SEMIALDEHYDE DEHYDROGENASE"/>
    <property type="match status" value="1"/>
</dbReference>
<keyword evidence="10" id="KW-1185">Reference proteome</keyword>
<dbReference type="Gene3D" id="3.40.605.10">
    <property type="entry name" value="Aldehyde Dehydrogenase, Chain A, domain 1"/>
    <property type="match status" value="1"/>
</dbReference>
<evidence type="ECO:0000313" key="9">
    <source>
        <dbReference type="EMBL" id="MBM7591053.1"/>
    </source>
</evidence>
<evidence type="ECO:0000259" key="8">
    <source>
        <dbReference type="Pfam" id="PF00171"/>
    </source>
</evidence>
<evidence type="ECO:0000256" key="7">
    <source>
        <dbReference type="HAMAP-Rule" id="MF_00412"/>
    </source>
</evidence>
<comment type="catalytic activity">
    <reaction evidence="6 7">
        <text>L-glutamate 5-semialdehyde + phosphate + NADP(+) = L-glutamyl 5-phosphate + NADPH + H(+)</text>
        <dbReference type="Rhea" id="RHEA:19541"/>
        <dbReference type="ChEBI" id="CHEBI:15378"/>
        <dbReference type="ChEBI" id="CHEBI:43474"/>
        <dbReference type="ChEBI" id="CHEBI:57783"/>
        <dbReference type="ChEBI" id="CHEBI:58066"/>
        <dbReference type="ChEBI" id="CHEBI:58274"/>
        <dbReference type="ChEBI" id="CHEBI:58349"/>
        <dbReference type="EC" id="1.2.1.41"/>
    </reaction>
</comment>
<dbReference type="Proteomes" id="UP000717624">
    <property type="component" value="Unassembled WGS sequence"/>
</dbReference>
<dbReference type="PANTHER" id="PTHR11063:SF8">
    <property type="entry name" value="DELTA-1-PYRROLINE-5-CARBOXYLATE SYNTHASE"/>
    <property type="match status" value="1"/>
</dbReference>
<dbReference type="EMBL" id="JAFBEB010000009">
    <property type="protein sequence ID" value="MBM7591053.1"/>
    <property type="molecule type" value="Genomic_DNA"/>
</dbReference>
<dbReference type="HAMAP" id="MF_00412">
    <property type="entry name" value="ProA"/>
    <property type="match status" value="1"/>
</dbReference>
<dbReference type="GO" id="GO:0055129">
    <property type="term" value="P:L-proline biosynthetic process"/>
    <property type="evidence" value="ECO:0007669"/>
    <property type="project" value="UniProtKB-UniRule"/>
</dbReference>
<proteinExistence type="inferred from homology"/>
<evidence type="ECO:0000256" key="1">
    <source>
        <dbReference type="ARBA" id="ARBA00004985"/>
    </source>
</evidence>
<dbReference type="AlphaFoldDB" id="A0A938XV55"/>
<dbReference type="Pfam" id="PF00171">
    <property type="entry name" value="Aldedh"/>
    <property type="match status" value="1"/>
</dbReference>